<feature type="transmembrane region" description="Helical" evidence="1">
    <location>
        <begin position="644"/>
        <end position="664"/>
    </location>
</feature>
<feature type="transmembrane region" description="Helical" evidence="1">
    <location>
        <begin position="222"/>
        <end position="244"/>
    </location>
</feature>
<comment type="caution">
    <text evidence="2">The sequence shown here is derived from an EMBL/GenBank/DDBJ whole genome shotgun (WGS) entry which is preliminary data.</text>
</comment>
<keyword evidence="1" id="KW-1133">Transmembrane helix</keyword>
<evidence type="ECO:0000256" key="1">
    <source>
        <dbReference type="SAM" id="Phobius"/>
    </source>
</evidence>
<protein>
    <recommendedName>
        <fullName evidence="4">FtsX-like permease family protein</fullName>
    </recommendedName>
</protein>
<keyword evidence="1" id="KW-0812">Transmembrane</keyword>
<gene>
    <name evidence="2" type="ORF">ACFO7V_12490</name>
</gene>
<keyword evidence="3" id="KW-1185">Reference proteome</keyword>
<reference evidence="3" key="1">
    <citation type="journal article" date="2019" name="Int. J. Syst. Evol. Microbiol.">
        <title>The Global Catalogue of Microorganisms (GCM) 10K type strain sequencing project: providing services to taxonomists for standard genome sequencing and annotation.</title>
        <authorList>
            <consortium name="The Broad Institute Genomics Platform"/>
            <consortium name="The Broad Institute Genome Sequencing Center for Infectious Disease"/>
            <person name="Wu L."/>
            <person name="Ma J."/>
        </authorList>
    </citation>
    <scope>NUCLEOTIDE SEQUENCE [LARGE SCALE GENOMIC DNA]</scope>
    <source>
        <strain evidence="3">CGMCC 1.12849</strain>
    </source>
</reference>
<dbReference type="EMBL" id="JBHSHE010000058">
    <property type="protein sequence ID" value="MFC4716951.1"/>
    <property type="molecule type" value="Genomic_DNA"/>
</dbReference>
<evidence type="ECO:0000313" key="3">
    <source>
        <dbReference type="Proteomes" id="UP001595884"/>
    </source>
</evidence>
<evidence type="ECO:0008006" key="4">
    <source>
        <dbReference type="Google" id="ProtNLM"/>
    </source>
</evidence>
<organism evidence="2 3">
    <name type="scientific">Glutamicibacter bergerei</name>
    <dbReference type="NCBI Taxonomy" id="256702"/>
    <lineage>
        <taxon>Bacteria</taxon>
        <taxon>Bacillati</taxon>
        <taxon>Actinomycetota</taxon>
        <taxon>Actinomycetes</taxon>
        <taxon>Micrococcales</taxon>
        <taxon>Micrococcaceae</taxon>
        <taxon>Glutamicibacter</taxon>
    </lineage>
</organism>
<proteinExistence type="predicted"/>
<evidence type="ECO:0000313" key="2">
    <source>
        <dbReference type="EMBL" id="MFC4716951.1"/>
    </source>
</evidence>
<name>A0ABV9MP25_9MICC</name>
<feature type="transmembrane region" description="Helical" evidence="1">
    <location>
        <begin position="298"/>
        <end position="319"/>
    </location>
</feature>
<feature type="transmembrane region" description="Helical" evidence="1">
    <location>
        <begin position="167"/>
        <end position="192"/>
    </location>
</feature>
<feature type="transmembrane region" description="Helical" evidence="1">
    <location>
        <begin position="250"/>
        <end position="277"/>
    </location>
</feature>
<feature type="transmembrane region" description="Helical" evidence="1">
    <location>
        <begin position="599"/>
        <end position="624"/>
    </location>
</feature>
<dbReference type="Proteomes" id="UP001595884">
    <property type="component" value="Unassembled WGS sequence"/>
</dbReference>
<keyword evidence="1" id="KW-0472">Membrane</keyword>
<dbReference type="RefSeq" id="WP_346059685.1">
    <property type="nucleotide sequence ID" value="NZ_BAAAVQ010000054.1"/>
</dbReference>
<sequence>MKNTGLRLAVAVAVLYSLFVSFMVTKSIDESTLAGASRILVSGTQTLSGNQGLDVLVQGSAQRSGSTIVREIRDLHDASVRHFYLASGNNEHKEARWLDTGFPQFSQGVSTNVHAATELSGVDPRGEYFIIGNSAALAMVVHDFSELGYAVETEKAGAFIPGAVGEIFFGSLGAATLVVLLLVALLTGFSVLSRAKSYAILRLHGGTTSTGLKRDLRQELPAIAVILALSFTAALVGLLLYNGWNQLGRYLGSALSLVTLMLFIVICIYVAALRLAFDVKILEAIKGKFGFKVAVPATYLLRIPSIILAITLIASAFAASTAASQAQRNQESLADVGNVAKIFFEGLFASQQTEQLAVESGIWLKEQDRLGHTIMVSTLAEYSSSAALTDDVLLVSQGYLQRNRILDTQGQQITDIPDDEVLIMIPEHSTHSAAEVKSALLENFGDSQAPTMSTLVLRGAQSHFLYGTGADHPNKPRTLEDVIVVGIGANSGFIADDGYMSLASRGQLLMADAGQALNDTPKEFLGTWISAYHPIAQLAAEDSATLKESVRFQTVCAAVALLVLLATAVGMAQIHVRGNAQLILVRYLHGWSFWSTHRWLFKAEAVVLGLAVAWATISGVWAALRAKTFGEVSHVANDLAVAQWQPVVVLGVAMLNALLLFVVVRMKTQRLIRTHSEETA</sequence>
<accession>A0ABV9MP25</accession>